<evidence type="ECO:0000313" key="2">
    <source>
        <dbReference type="Proteomes" id="UP000054740"/>
    </source>
</evidence>
<evidence type="ECO:0000313" key="1">
    <source>
        <dbReference type="EMBL" id="SAL31907.1"/>
    </source>
</evidence>
<protein>
    <submittedName>
        <fullName evidence="1">Uncharacterized protein</fullName>
    </submittedName>
</protein>
<sequence length="289" mass="31159">MTRLSDFSDRLVASHSVQASSWMMSRFTDQLDALRRAASKRPTLRKPSMFSRTTLWIDGERAHALDSPVTTPLSPAGDVAAALKAIEALAPAPARPGLHALRVIVGAPFVRYHALPWQPLPKPDDWVSAARMQAVQAGAGAEPWRYAVSDGVWGRGRLAAAMSEAFCAGIERICKARKLQLAGIEPGYTFALHRHARRIRDGAIAIAGLEETAGAAAIAHIGFRRDGGWTGFVTLPVPGALDDLWRDAFALCNADAPERRYVIGPGAADRWIANAAQVEWLAAPWDASA</sequence>
<accession>A0A158GJ48</accession>
<organism evidence="1 2">
    <name type="scientific">Caballeronia cordobensis</name>
    <name type="common">Burkholderia cordobensis</name>
    <dbReference type="NCBI Taxonomy" id="1353886"/>
    <lineage>
        <taxon>Bacteria</taxon>
        <taxon>Pseudomonadati</taxon>
        <taxon>Pseudomonadota</taxon>
        <taxon>Betaproteobacteria</taxon>
        <taxon>Burkholderiales</taxon>
        <taxon>Burkholderiaceae</taxon>
        <taxon>Caballeronia</taxon>
    </lineage>
</organism>
<dbReference type="Proteomes" id="UP000054740">
    <property type="component" value="Unassembled WGS sequence"/>
</dbReference>
<dbReference type="AlphaFoldDB" id="A0A158GJ48"/>
<dbReference type="RefSeq" id="WP_053571813.1">
    <property type="nucleotide sequence ID" value="NZ_FCNY02000004.1"/>
</dbReference>
<dbReference type="EMBL" id="FCNY02000004">
    <property type="protein sequence ID" value="SAL31907.1"/>
    <property type="molecule type" value="Genomic_DNA"/>
</dbReference>
<name>A0A158GJ48_CABCO</name>
<proteinExistence type="predicted"/>
<gene>
    <name evidence="1" type="ORF">AWB70_02064</name>
</gene>
<reference evidence="2" key="1">
    <citation type="submission" date="2016-01" db="EMBL/GenBank/DDBJ databases">
        <authorList>
            <person name="Peeters C."/>
        </authorList>
    </citation>
    <scope>NUCLEOTIDE SEQUENCE [LARGE SCALE GENOMIC DNA]</scope>
</reference>
<keyword evidence="2" id="KW-1185">Reference proteome</keyword>